<keyword evidence="4" id="KW-1185">Reference proteome</keyword>
<dbReference type="HOGENOM" id="CLU_036462_0_0_1"/>
<proteinExistence type="predicted"/>
<evidence type="ECO:0000259" key="2">
    <source>
        <dbReference type="Pfam" id="PF25318"/>
    </source>
</evidence>
<name>A0A0A1T891_9HYPO</name>
<accession>A0A0A1T891</accession>
<feature type="compositionally biased region" description="Acidic residues" evidence="1">
    <location>
        <begin position="234"/>
        <end position="243"/>
    </location>
</feature>
<evidence type="ECO:0000256" key="1">
    <source>
        <dbReference type="SAM" id="MobiDB-lite"/>
    </source>
</evidence>
<dbReference type="InterPro" id="IPR057511">
    <property type="entry name" value="WH_GDS1"/>
</dbReference>
<organism evidence="3 4">
    <name type="scientific">[Torrubiella] hemipterigena</name>
    <dbReference type="NCBI Taxonomy" id="1531966"/>
    <lineage>
        <taxon>Eukaryota</taxon>
        <taxon>Fungi</taxon>
        <taxon>Dikarya</taxon>
        <taxon>Ascomycota</taxon>
        <taxon>Pezizomycotina</taxon>
        <taxon>Sordariomycetes</taxon>
        <taxon>Hypocreomycetidae</taxon>
        <taxon>Hypocreales</taxon>
        <taxon>Clavicipitaceae</taxon>
        <taxon>Clavicipitaceae incertae sedis</taxon>
        <taxon>'Torrubiella' clade</taxon>
    </lineage>
</organism>
<dbReference type="AlphaFoldDB" id="A0A0A1T891"/>
<feature type="compositionally biased region" description="Low complexity" evidence="1">
    <location>
        <begin position="29"/>
        <end position="43"/>
    </location>
</feature>
<sequence>MPYNTRRKSLSLPSLGIHVPITQAERTAAAKSRSSMSSNASDSLDAHPSKRLKRSHPGAVPEEALEQTPPPSPKAIPSVEMADAAEPTPIDLDSVNDDIVEAVIVQLQATANRPHLVKELATVLGQSLTSVQQSANPCAIISSRLASFLKRPTWSAKELCPLAKELETVHPRRTYFFLTTHPRQPLPDFNAAQPPSPALVTPSVSLTDDSVSDEVEGRRRELSPSPEVDLSPTEFEEGDEDDMVVPGSPIGSMASKRAPAVRNLRRASPPLEGDEKEFTQTATVLLKRKLSQDMPPVETQERIPAVEYGFRDDLWFNDNRTSASALVFSSPAIKPMSGPLSRKEDETDSWLKFSKVIEWDRGAESIEIDELEYLLDSY</sequence>
<reference evidence="3 4" key="1">
    <citation type="journal article" date="2015" name="Genome Announc.">
        <title>Draft Genome Sequence and Gene Annotation of the Entomopathogenic Fungus Verticillium hemipterigenum.</title>
        <authorList>
            <person name="Horn F."/>
            <person name="Habel A."/>
            <person name="Scharf D.H."/>
            <person name="Dworschak J."/>
            <person name="Brakhage A.A."/>
            <person name="Guthke R."/>
            <person name="Hertweck C."/>
            <person name="Linde J."/>
        </authorList>
    </citation>
    <scope>NUCLEOTIDE SEQUENCE [LARGE SCALE GENOMIC DNA]</scope>
</reference>
<feature type="region of interest" description="Disordered" evidence="1">
    <location>
        <begin position="185"/>
        <end position="276"/>
    </location>
</feature>
<gene>
    <name evidence="3" type="ORF">VHEMI06754</name>
</gene>
<protein>
    <recommendedName>
        <fullName evidence="2">GDS1 winged helix domain-containing protein</fullName>
    </recommendedName>
</protein>
<evidence type="ECO:0000313" key="4">
    <source>
        <dbReference type="Proteomes" id="UP000039046"/>
    </source>
</evidence>
<dbReference type="Pfam" id="PF25318">
    <property type="entry name" value="WHD_GDS1"/>
    <property type="match status" value="1"/>
</dbReference>
<feature type="domain" description="GDS1 winged helix" evidence="2">
    <location>
        <begin position="91"/>
        <end position="185"/>
    </location>
</feature>
<dbReference type="STRING" id="1531966.A0A0A1T891"/>
<dbReference type="Proteomes" id="UP000039046">
    <property type="component" value="Unassembled WGS sequence"/>
</dbReference>
<dbReference type="EMBL" id="CDHN01000003">
    <property type="protein sequence ID" value="CEJ91009.1"/>
    <property type="molecule type" value="Genomic_DNA"/>
</dbReference>
<dbReference type="OrthoDB" id="416496at2759"/>
<evidence type="ECO:0000313" key="3">
    <source>
        <dbReference type="EMBL" id="CEJ91009.1"/>
    </source>
</evidence>
<feature type="region of interest" description="Disordered" evidence="1">
    <location>
        <begin position="1"/>
        <end position="77"/>
    </location>
</feature>